<keyword evidence="3" id="KW-1185">Reference proteome</keyword>
<evidence type="ECO:0000313" key="3">
    <source>
        <dbReference type="Proteomes" id="UP000606008"/>
    </source>
</evidence>
<evidence type="ECO:0000259" key="1">
    <source>
        <dbReference type="Pfam" id="PF13229"/>
    </source>
</evidence>
<dbReference type="InterPro" id="IPR006626">
    <property type="entry name" value="PbH1"/>
</dbReference>
<protein>
    <submittedName>
        <fullName evidence="2">Right-handed parallel beta-helix repeat-containing protein</fullName>
    </submittedName>
</protein>
<feature type="domain" description="Right handed beta helix" evidence="1">
    <location>
        <begin position="197"/>
        <end position="343"/>
    </location>
</feature>
<reference evidence="3" key="1">
    <citation type="submission" date="2019-09" db="EMBL/GenBank/DDBJ databases">
        <authorList>
            <person name="Jung D.-H."/>
        </authorList>
    </citation>
    <scope>NUCLEOTIDE SEQUENCE [LARGE SCALE GENOMIC DNA]</scope>
    <source>
        <strain evidence="3">JA-25</strain>
    </source>
</reference>
<dbReference type="Gene3D" id="2.160.20.10">
    <property type="entry name" value="Single-stranded right-handed beta-helix, Pectin lyase-like"/>
    <property type="match status" value="1"/>
</dbReference>
<dbReference type="EMBL" id="WAEL01000003">
    <property type="protein sequence ID" value="NID10516.1"/>
    <property type="molecule type" value="Genomic_DNA"/>
</dbReference>
<dbReference type="SUPFAM" id="SSF51126">
    <property type="entry name" value="Pectin lyase-like"/>
    <property type="match status" value="1"/>
</dbReference>
<proteinExistence type="predicted"/>
<dbReference type="Pfam" id="PF13229">
    <property type="entry name" value="Beta_helix"/>
    <property type="match status" value="1"/>
</dbReference>
<comment type="caution">
    <text evidence="2">The sequence shown here is derived from an EMBL/GenBank/DDBJ whole genome shotgun (WGS) entry which is preliminary data.</text>
</comment>
<reference evidence="3" key="2">
    <citation type="submission" date="2023-07" db="EMBL/GenBank/DDBJ databases">
        <authorList>
            <person name="Jung D.-H."/>
        </authorList>
    </citation>
    <scope>NUCLEOTIDE SEQUENCE [LARGE SCALE GENOMIC DNA]</scope>
    <source>
        <strain evidence="3">JA-25</strain>
    </source>
</reference>
<evidence type="ECO:0000313" key="2">
    <source>
        <dbReference type="EMBL" id="NID10516.1"/>
    </source>
</evidence>
<name>A0ABX0QEC6_9BACT</name>
<gene>
    <name evidence="2" type="ORF">F7231_10070</name>
</gene>
<dbReference type="Proteomes" id="UP000606008">
    <property type="component" value="Unassembled WGS sequence"/>
</dbReference>
<dbReference type="RefSeq" id="WP_085410937.1">
    <property type="nucleotide sequence ID" value="NZ_WAEL01000003.1"/>
</dbReference>
<accession>A0ABX0QEC6</accession>
<dbReference type="InterPro" id="IPR039448">
    <property type="entry name" value="Beta_helix"/>
</dbReference>
<sequence>MKPIQLLSAATVLITLLLANCKPVEVDPDTYIRQAATDTLTLVQVRTFDRLDVPANIFLSDAGKQGFFTLDRTDRSTVDNTGIVIVTANGRRYKRQFTGAANGGWFGISPSDDDIGPELQTAVNATTGELFLPDGQYTQQTEVRMRTNLTLRGTPGKVTITLPKSYVSLLSPINTDPSFDNVTIDGINWVVTAKGEGTYGVISIDGPTINNLTIQNCRSTDEAATASTNFLTVKIHAGKTGKNITVTQNDVRAKRMAFEIFNHDNFNVYAGTNITVSNNTIHDCEFGISLSGPLDGLMVSENYVKNCSLYGVEIAGASKNVSILNNRFEGTFDKFIEGSNDGNGNGSIVGGLLIAGNQTIGTCVGGIQLFNAGAAQFNHNRLNMTGRLELLSPSSAGGVYESNVIVSSATHAIICDNAPNNTFRDNLISNKPSVENVATFRAYGPKATGVVVANNRFSKGDGGVYFDAVLGAVYSLKANFDETGNIIQ</sequence>
<organism evidence="2 3">
    <name type="scientific">Fibrivirga algicola</name>
    <dbReference type="NCBI Taxonomy" id="2950420"/>
    <lineage>
        <taxon>Bacteria</taxon>
        <taxon>Pseudomonadati</taxon>
        <taxon>Bacteroidota</taxon>
        <taxon>Cytophagia</taxon>
        <taxon>Cytophagales</taxon>
        <taxon>Spirosomataceae</taxon>
        <taxon>Fibrivirga</taxon>
    </lineage>
</organism>
<dbReference type="InterPro" id="IPR012334">
    <property type="entry name" value="Pectin_lyas_fold"/>
</dbReference>
<dbReference type="SMART" id="SM00710">
    <property type="entry name" value="PbH1"/>
    <property type="match status" value="8"/>
</dbReference>
<dbReference type="InterPro" id="IPR011050">
    <property type="entry name" value="Pectin_lyase_fold/virulence"/>
</dbReference>